<keyword evidence="3" id="KW-0479">Metal-binding</keyword>
<dbReference type="Pfam" id="PF00884">
    <property type="entry name" value="Sulfatase"/>
    <property type="match status" value="1"/>
</dbReference>
<evidence type="ECO:0000256" key="6">
    <source>
        <dbReference type="ARBA" id="ARBA00022837"/>
    </source>
</evidence>
<comment type="similarity">
    <text evidence="2">Belongs to the sulfatase family.</text>
</comment>
<dbReference type="EC" id="3.1.6.6" evidence="11"/>
<evidence type="ECO:0000313" key="12">
    <source>
        <dbReference type="Proteomes" id="UP000318081"/>
    </source>
</evidence>
<keyword evidence="5 11" id="KW-0378">Hydrolase</keyword>
<accession>A0ABX5XX09</accession>
<feature type="chain" id="PRO_5045933568" evidence="8">
    <location>
        <begin position="22"/>
        <end position="1354"/>
    </location>
</feature>
<evidence type="ECO:0000256" key="7">
    <source>
        <dbReference type="ARBA" id="ARBA00023295"/>
    </source>
</evidence>
<dbReference type="InterPro" id="IPR017850">
    <property type="entry name" value="Alkaline_phosphatase_core_sf"/>
</dbReference>
<dbReference type="PROSITE" id="PS51257">
    <property type="entry name" value="PROKAR_LIPOPROTEIN"/>
    <property type="match status" value="1"/>
</dbReference>
<dbReference type="Pfam" id="PF02449">
    <property type="entry name" value="Glyco_hydro_42"/>
    <property type="match status" value="1"/>
</dbReference>
<dbReference type="Proteomes" id="UP000318081">
    <property type="component" value="Chromosome"/>
</dbReference>
<dbReference type="SUPFAM" id="SSF51445">
    <property type="entry name" value="(Trans)glycosidases"/>
    <property type="match status" value="1"/>
</dbReference>
<dbReference type="EMBL" id="CP036432">
    <property type="protein sequence ID" value="QDV85201.1"/>
    <property type="molecule type" value="Genomic_DNA"/>
</dbReference>
<evidence type="ECO:0000256" key="1">
    <source>
        <dbReference type="ARBA" id="ARBA00001913"/>
    </source>
</evidence>
<dbReference type="PANTHER" id="PTHR45953:SF1">
    <property type="entry name" value="IDURONATE 2-SULFATASE"/>
    <property type="match status" value="1"/>
</dbReference>
<dbReference type="Gene3D" id="3.20.20.80">
    <property type="entry name" value="Glycosidases"/>
    <property type="match status" value="1"/>
</dbReference>
<dbReference type="InterPro" id="IPR000917">
    <property type="entry name" value="Sulfatase_N"/>
</dbReference>
<evidence type="ECO:0000256" key="2">
    <source>
        <dbReference type="ARBA" id="ARBA00008779"/>
    </source>
</evidence>
<evidence type="ECO:0000256" key="3">
    <source>
        <dbReference type="ARBA" id="ARBA00022723"/>
    </source>
</evidence>
<evidence type="ECO:0000259" key="9">
    <source>
        <dbReference type="Pfam" id="PF00884"/>
    </source>
</evidence>
<evidence type="ECO:0000259" key="10">
    <source>
        <dbReference type="Pfam" id="PF02449"/>
    </source>
</evidence>
<dbReference type="CDD" id="cd16030">
    <property type="entry name" value="iduronate-2-sulfatase"/>
    <property type="match status" value="1"/>
</dbReference>
<organism evidence="11 12">
    <name type="scientific">Stieleria magnilauensis</name>
    <dbReference type="NCBI Taxonomy" id="2527963"/>
    <lineage>
        <taxon>Bacteria</taxon>
        <taxon>Pseudomonadati</taxon>
        <taxon>Planctomycetota</taxon>
        <taxon>Planctomycetia</taxon>
        <taxon>Pirellulales</taxon>
        <taxon>Pirellulaceae</taxon>
        <taxon>Stieleria</taxon>
    </lineage>
</organism>
<dbReference type="Gene3D" id="3.40.720.10">
    <property type="entry name" value="Alkaline Phosphatase, subunit A"/>
    <property type="match status" value="1"/>
</dbReference>
<gene>
    <name evidence="11" type="primary">betC_16</name>
    <name evidence="11" type="ORF">TBK1r_41550</name>
</gene>
<proteinExistence type="inferred from homology"/>
<dbReference type="PANTHER" id="PTHR45953">
    <property type="entry name" value="IDURONATE 2-SULFATASE"/>
    <property type="match status" value="1"/>
</dbReference>
<reference evidence="11 12" key="1">
    <citation type="submission" date="2019-02" db="EMBL/GenBank/DDBJ databases">
        <title>Deep-cultivation of Planctomycetes and their phenomic and genomic characterization uncovers novel biology.</title>
        <authorList>
            <person name="Wiegand S."/>
            <person name="Jogler M."/>
            <person name="Boedeker C."/>
            <person name="Pinto D."/>
            <person name="Vollmers J."/>
            <person name="Rivas-Marin E."/>
            <person name="Kohn T."/>
            <person name="Peeters S.H."/>
            <person name="Heuer A."/>
            <person name="Rast P."/>
            <person name="Oberbeckmann S."/>
            <person name="Bunk B."/>
            <person name="Jeske O."/>
            <person name="Meyerdierks A."/>
            <person name="Storesund J.E."/>
            <person name="Kallscheuer N."/>
            <person name="Luecker S."/>
            <person name="Lage O.M."/>
            <person name="Pohl T."/>
            <person name="Merkel B.J."/>
            <person name="Hornburger P."/>
            <person name="Mueller R.-W."/>
            <person name="Bruemmer F."/>
            <person name="Labrenz M."/>
            <person name="Spormann A.M."/>
            <person name="Op den Camp H."/>
            <person name="Overmann J."/>
            <person name="Amann R."/>
            <person name="Jetten M.S.M."/>
            <person name="Mascher T."/>
            <person name="Medema M.H."/>
            <person name="Devos D.P."/>
            <person name="Kaster A.-K."/>
            <person name="Ovreas L."/>
            <person name="Rohde M."/>
            <person name="Galperin M.Y."/>
            <person name="Jogler C."/>
        </authorList>
    </citation>
    <scope>NUCLEOTIDE SEQUENCE [LARGE SCALE GENOMIC DNA]</scope>
    <source>
        <strain evidence="11 12">TBK1r</strain>
    </source>
</reference>
<feature type="domain" description="Glycoside hydrolase family 42 N-terminal" evidence="10">
    <location>
        <begin position="875"/>
        <end position="1084"/>
    </location>
</feature>
<keyword evidence="7" id="KW-0326">Glycosidase</keyword>
<evidence type="ECO:0000256" key="5">
    <source>
        <dbReference type="ARBA" id="ARBA00022801"/>
    </source>
</evidence>
<dbReference type="SUPFAM" id="SSF53649">
    <property type="entry name" value="Alkaline phosphatase-like"/>
    <property type="match status" value="1"/>
</dbReference>
<dbReference type="InterPro" id="IPR035874">
    <property type="entry name" value="IDS"/>
</dbReference>
<evidence type="ECO:0000256" key="4">
    <source>
        <dbReference type="ARBA" id="ARBA00022729"/>
    </source>
</evidence>
<dbReference type="GO" id="GO:0047753">
    <property type="term" value="F:choline-sulfatase activity"/>
    <property type="evidence" value="ECO:0007669"/>
    <property type="project" value="UniProtKB-EC"/>
</dbReference>
<name>A0ABX5XX09_9BACT</name>
<sequence length="1354" mass="153256">MKNAIAISTLLLFGCALTTHGAERPNVVLIVCDDLNDYLGCMGGPPQAITPNMDKLADSGVLFSRAYSNNPICGPSRSSFMSGVYPHTSKNLWFDPPSENPVLSNSRMLMEHFRANGYYTVGSGKLMHHYKPDRWDEFAHRVDYGPHAYDGEKRVAHPSVPEPFRANGQTDGSFASLDDVPFADDGNPESGWIYGQGRITPLRYSSPQDRDPTPDERNAAWAANRIRKFAEEDDGKPFFLGVGFIRPHTPLHVPQKYFDMYPLDALKVPVIQPDDADDTHYREFYFKETNGPQLFRDLSNSYPDQETALKTFTQAYLACVTAVDDCVGQVINALDHSRFRDNTIVVLVSDHGWQMGQKDYLFKNSPWEESCRIPFIVRAPDVASPGGVADHPIALIDLYPTLVDLCNLKGDTRKNGKGAPLAGHSIRPFLQNPIAKTWEGPQGALSMVYAGGYSGMDPDGQHWSLRTSRWRYIVYRNGAEELYDHQDDPREWTNLANSPEHAAIKANLVKQMLDMRGLENMPPFPAHGKERAWFAALDDNSDEVVTEQEWLDWARRDARENGGEFNEVQQRRAFFQHGGKEDGGITRQELKANMKRTFAPEKATKTAGEYAPLRKRAKASLDNLRALVEKAQASGVETSRENVTVVTAEQFMTFADWDHSHPNELEALCAEWWKLKDRAESYARELPFREMREIQNICDAASVELQAVIDDPTSRRAVPEIDHSNAHIKNGYFHDGDTPLFPSGFSWMPREPDLVAAYGNIRTAVIATRSKKTPDTVARVQSEDRGDDIDSMGYIHFIHNEVPEWYASKNEGIGFPQQCFTKYDIDHPGTRVFWRQLLEDTIPQVAGTSRRRAGYMLANEPHWYTATKQWDTQPVSEFTKDKFRHWLASRYGNKITTLNDLWGTEFGSFQDVTIEIPIDRELRGKPIWFDWCRFNMDRVTEYFGFLDREVKKHDPDAKVHIKIMPEHWANDDRSSGIDMEQLVRLQDIVGCDAKVGNRSSAADWEQWPERYALKWEELVLSYEFFKSIAPDKLIFDSEFHGLTTVHWRDENLSPEYTNCLLWLAHLHGMGMNQTWYWGRESDGAPKAKAARDFYGSNLTQPRVMNQFGRTMKDLNAFAPEVIAFAREPKHIRLFYSETDAINNRHPLAAIKHTYQELYHLGHPIGFATGQMLADSEGTLPDGTTIKSTLVVVHNATRVTKRELEGLQKYLDLGGQLLLIGEGNLSQDEYGRPHIESLKSGKGSVSIVADHDTQKLLSVVDLFLTDAGLQKSVIVKEQNSKGQTGCLWRTVSTEDGHLLLLINIGNGTAKLEIAGQQLVCRDLFTGAPHPSIFDLEALGLKLLHIAPKQSNRIEN</sequence>
<keyword evidence="4 8" id="KW-0732">Signal</keyword>
<feature type="signal peptide" evidence="8">
    <location>
        <begin position="1"/>
        <end position="21"/>
    </location>
</feature>
<dbReference type="Gene3D" id="1.10.238.10">
    <property type="entry name" value="EF-hand"/>
    <property type="match status" value="1"/>
</dbReference>
<keyword evidence="12" id="KW-1185">Reference proteome</keyword>
<comment type="cofactor">
    <cofactor evidence="1">
        <name>Ca(2+)</name>
        <dbReference type="ChEBI" id="CHEBI:29108"/>
    </cofactor>
</comment>
<dbReference type="InterPro" id="IPR013529">
    <property type="entry name" value="Glyco_hydro_42_N"/>
</dbReference>
<feature type="domain" description="Sulfatase N-terminal" evidence="9">
    <location>
        <begin position="25"/>
        <end position="406"/>
    </location>
</feature>
<keyword evidence="6" id="KW-0106">Calcium</keyword>
<evidence type="ECO:0000256" key="8">
    <source>
        <dbReference type="SAM" id="SignalP"/>
    </source>
</evidence>
<protein>
    <submittedName>
        <fullName evidence="11">Choline-sulfatase</fullName>
        <ecNumber evidence="11">3.1.6.6</ecNumber>
    </submittedName>
</protein>
<dbReference type="InterPro" id="IPR017853">
    <property type="entry name" value="GH"/>
</dbReference>
<evidence type="ECO:0000313" key="11">
    <source>
        <dbReference type="EMBL" id="QDV85201.1"/>
    </source>
</evidence>